<comment type="caution">
    <text evidence="5">Lacks conserved residue(s) required for the propagation of feature annotation.</text>
</comment>
<feature type="compositionally biased region" description="Polar residues" evidence="6">
    <location>
        <begin position="110"/>
        <end position="122"/>
    </location>
</feature>
<feature type="region of interest" description="Disordered" evidence="6">
    <location>
        <begin position="584"/>
        <end position="617"/>
    </location>
</feature>
<feature type="compositionally biased region" description="Low complexity" evidence="6">
    <location>
        <begin position="86"/>
        <end position="100"/>
    </location>
</feature>
<evidence type="ECO:0000313" key="7">
    <source>
        <dbReference type="EMBL" id="CAI0374348.1"/>
    </source>
</evidence>
<dbReference type="GO" id="GO:0005634">
    <property type="term" value="C:nucleus"/>
    <property type="evidence" value="ECO:0007669"/>
    <property type="project" value="UniProtKB-SubCell"/>
</dbReference>
<organism evidence="7 8">
    <name type="scientific">Linum tenue</name>
    <dbReference type="NCBI Taxonomy" id="586396"/>
    <lineage>
        <taxon>Eukaryota</taxon>
        <taxon>Viridiplantae</taxon>
        <taxon>Streptophyta</taxon>
        <taxon>Embryophyta</taxon>
        <taxon>Tracheophyta</taxon>
        <taxon>Spermatophyta</taxon>
        <taxon>Magnoliopsida</taxon>
        <taxon>eudicotyledons</taxon>
        <taxon>Gunneridae</taxon>
        <taxon>Pentapetalae</taxon>
        <taxon>rosids</taxon>
        <taxon>fabids</taxon>
        <taxon>Malpighiales</taxon>
        <taxon>Linaceae</taxon>
        <taxon>Linum</taxon>
    </lineage>
</organism>
<evidence type="ECO:0000256" key="4">
    <source>
        <dbReference type="ARBA" id="ARBA00023242"/>
    </source>
</evidence>
<comment type="caution">
    <text evidence="7">The sequence shown here is derived from an EMBL/GenBank/DDBJ whole genome shotgun (WGS) entry which is preliminary data.</text>
</comment>
<keyword evidence="3" id="KW-0804">Transcription</keyword>
<evidence type="ECO:0000313" key="8">
    <source>
        <dbReference type="Proteomes" id="UP001154282"/>
    </source>
</evidence>
<feature type="region of interest" description="Disordered" evidence="6">
    <location>
        <begin position="776"/>
        <end position="810"/>
    </location>
</feature>
<feature type="region of interest" description="Disordered" evidence="6">
    <location>
        <begin position="86"/>
        <end position="125"/>
    </location>
</feature>
<dbReference type="AlphaFoldDB" id="A0AAV0GPH6"/>
<evidence type="ECO:0000256" key="1">
    <source>
        <dbReference type="ARBA" id="ARBA00004123"/>
    </source>
</evidence>
<evidence type="ECO:0000256" key="2">
    <source>
        <dbReference type="ARBA" id="ARBA00023015"/>
    </source>
</evidence>
<dbReference type="Proteomes" id="UP001154282">
    <property type="component" value="Unassembled WGS sequence"/>
</dbReference>
<proteinExistence type="inferred from homology"/>
<feature type="compositionally biased region" description="Basic residues" evidence="6">
    <location>
        <begin position="1"/>
        <end position="10"/>
    </location>
</feature>
<comment type="similarity">
    <text evidence="5">Belongs to the GRAS family.</text>
</comment>
<protein>
    <submittedName>
        <fullName evidence="7">Uncharacterized protein</fullName>
    </submittedName>
</protein>
<dbReference type="PANTHER" id="PTHR31636">
    <property type="entry name" value="OSJNBA0084A10.13 PROTEIN-RELATED"/>
    <property type="match status" value="1"/>
</dbReference>
<dbReference type="PROSITE" id="PS50985">
    <property type="entry name" value="GRAS"/>
    <property type="match status" value="1"/>
</dbReference>
<feature type="compositionally biased region" description="Basic and acidic residues" evidence="6">
    <location>
        <begin position="776"/>
        <end position="792"/>
    </location>
</feature>
<feature type="short sequence motif" description="VHIID" evidence="5">
    <location>
        <begin position="285"/>
        <end position="289"/>
    </location>
</feature>
<dbReference type="Pfam" id="PF03514">
    <property type="entry name" value="GRAS"/>
    <property type="match status" value="1"/>
</dbReference>
<name>A0AAV0GPH6_9ROSI</name>
<feature type="region of interest" description="Leucine repeat I (LRI)" evidence="5">
    <location>
        <begin position="175"/>
        <end position="235"/>
    </location>
</feature>
<gene>
    <name evidence="7" type="ORF">LITE_LOCUS159</name>
</gene>
<feature type="region of interest" description="Leucine repeat II (LRII)" evidence="5">
    <location>
        <begin position="335"/>
        <end position="367"/>
    </location>
</feature>
<evidence type="ECO:0000256" key="6">
    <source>
        <dbReference type="SAM" id="MobiDB-lite"/>
    </source>
</evidence>
<evidence type="ECO:0000256" key="5">
    <source>
        <dbReference type="PROSITE-ProRule" id="PRU01191"/>
    </source>
</evidence>
<keyword evidence="2" id="KW-0805">Transcription regulation</keyword>
<sequence>MTTSQKRRRGSAAIHGFYHQPTKDTDPYSLSQIQLLDESMFSVDTSQGPTISFQTYKDEEYFTLESSPATTSSNFFIYDSPAQSASSSSRSPISPQASHSCLTDPHHSPDNTYGSPVSGSSSADEDHFLRQKLREMEMSLMAPESEATDSCNFCFAGAPQHQAGPSLATSMIPKLDIKQVLVACSQAVDLVDISRAAGLMHVLEQMVSVSGDPIQRVGAYMLEGLRARLELSGSKIYQALKCESPISSDLMSYMGILYQICPYYKFAYVSANAVIREAIQYEQRIHIIDFQIAQGSQWIPIIQWLSQRPGGSPLLRITGVDDSQSAHARGGGLHIVGQRLSKLAASLNVPFEFHDTAMTGCEVHQEHLMVQPGEAVVVNFPYILHHMPDESVDTWNHRDRLLRLVKSLSPVVVTLVEQESNTNTTPFHLRFLETLDYYTAMFESIDVARPRNDKERINAEQHCVARDIVNMIACEGGERVERHELLGKWRSRFQMAGFQQCGLSPAVSGAVRDVLKEYDRKFRVEERDVSGPDSARSNQAIVNTLTGLSVKCLYAVKLLRDLCVYKLAVMENVSERALLKHLQKEQERERRRIRDRQRRQSMSAEERERHLARRRRNYQLRRQRAENARLELQLNQQATAALAASSGDGGGDIGRIVEHQQQQMLLPVPEASNSAQFNSLASNGIVVDPVQDSFKAAYANPVALEVAAHDLARLPKQPRIKHIKQLARSLARSHHGNEANIIAVDLLIKANPALSSLVQQKGLRFTRLKRLARSLHSDAEKKDGHQLQDKAVEQNQLEVSQPDNIRQEEA</sequence>
<dbReference type="EMBL" id="CAMGYJ010000002">
    <property type="protein sequence ID" value="CAI0374348.1"/>
    <property type="molecule type" value="Genomic_DNA"/>
</dbReference>
<reference evidence="7" key="1">
    <citation type="submission" date="2022-08" db="EMBL/GenBank/DDBJ databases">
        <authorList>
            <person name="Gutierrez-Valencia J."/>
        </authorList>
    </citation>
    <scope>NUCLEOTIDE SEQUENCE</scope>
</reference>
<keyword evidence="8" id="KW-1185">Reference proteome</keyword>
<accession>A0AAV0GPH6</accession>
<dbReference type="InterPro" id="IPR005202">
    <property type="entry name" value="TF_GRAS"/>
</dbReference>
<keyword evidence="4" id="KW-0539">Nucleus</keyword>
<feature type="region of interest" description="Disordered" evidence="6">
    <location>
        <begin position="1"/>
        <end position="26"/>
    </location>
</feature>
<feature type="compositionally biased region" description="Polar residues" evidence="6">
    <location>
        <begin position="793"/>
        <end position="804"/>
    </location>
</feature>
<comment type="subcellular location">
    <subcellularLocation>
        <location evidence="1">Nucleus</location>
    </subcellularLocation>
</comment>
<feature type="region of interest" description="SAW" evidence="5">
    <location>
        <begin position="473"/>
        <end position="560"/>
    </location>
</feature>
<feature type="region of interest" description="VHIID" evidence="5">
    <location>
        <begin position="254"/>
        <end position="319"/>
    </location>
</feature>
<evidence type="ECO:0000256" key="3">
    <source>
        <dbReference type="ARBA" id="ARBA00023163"/>
    </source>
</evidence>